<keyword evidence="1" id="KW-0175">Coiled coil</keyword>
<evidence type="ECO:0000256" key="3">
    <source>
        <dbReference type="SAM" id="Phobius"/>
    </source>
</evidence>
<evidence type="ECO:0000313" key="4">
    <source>
        <dbReference type="EMBL" id="KAA9379595.1"/>
    </source>
</evidence>
<name>A0A5J5K4S9_9ACTN</name>
<organism evidence="4 5">
    <name type="scientific">Microbispora cellulosiformans</name>
    <dbReference type="NCBI Taxonomy" id="2614688"/>
    <lineage>
        <taxon>Bacteria</taxon>
        <taxon>Bacillati</taxon>
        <taxon>Actinomycetota</taxon>
        <taxon>Actinomycetes</taxon>
        <taxon>Streptosporangiales</taxon>
        <taxon>Streptosporangiaceae</taxon>
        <taxon>Microbispora</taxon>
    </lineage>
</organism>
<sequence length="184" mass="20165">MNAAVLALEAAQESGWNAASWVSVLGSLITLAGVCITGVLTYRASVKSNQATIDAAARAAEREEEKEEREATARRQELLDETVRHLREHLEGIIARLTEEIEYTRTVAQRLREQVNEEQSISDKLRHRVRALEEQVEEMAQTIADLRTRLIADDAATAIRLGYLRPRAEQGGPPGGEPAAPAGG</sequence>
<proteinExistence type="predicted"/>
<comment type="caution">
    <text evidence="4">The sequence shown here is derived from an EMBL/GenBank/DDBJ whole genome shotgun (WGS) entry which is preliminary data.</text>
</comment>
<dbReference type="Proteomes" id="UP000327011">
    <property type="component" value="Unassembled WGS sequence"/>
</dbReference>
<keyword evidence="3" id="KW-1133">Transmembrane helix</keyword>
<reference evidence="4 5" key="1">
    <citation type="submission" date="2019-09" db="EMBL/GenBank/DDBJ databases">
        <title>Screening of Novel Bioactive Compounds from Soil-Associated.</title>
        <authorList>
            <person name="Gong X."/>
        </authorList>
    </citation>
    <scope>NUCLEOTIDE SEQUENCE [LARGE SCALE GENOMIC DNA]</scope>
    <source>
        <strain evidence="4 5">Gxj-6</strain>
    </source>
</reference>
<gene>
    <name evidence="4" type="ORF">F5972_08030</name>
</gene>
<accession>A0A5J5K4S9</accession>
<dbReference type="AlphaFoldDB" id="A0A5J5K4S9"/>
<evidence type="ECO:0000313" key="5">
    <source>
        <dbReference type="Proteomes" id="UP000327011"/>
    </source>
</evidence>
<evidence type="ECO:0000256" key="2">
    <source>
        <dbReference type="SAM" id="MobiDB-lite"/>
    </source>
</evidence>
<keyword evidence="3" id="KW-0472">Membrane</keyword>
<protein>
    <submittedName>
        <fullName evidence="4">Uncharacterized protein</fullName>
    </submittedName>
</protein>
<keyword evidence="3" id="KW-0812">Transmembrane</keyword>
<evidence type="ECO:0000256" key="1">
    <source>
        <dbReference type="SAM" id="Coils"/>
    </source>
</evidence>
<feature type="transmembrane region" description="Helical" evidence="3">
    <location>
        <begin position="20"/>
        <end position="42"/>
    </location>
</feature>
<dbReference type="EMBL" id="VYTZ01000003">
    <property type="protein sequence ID" value="KAA9379595.1"/>
    <property type="molecule type" value="Genomic_DNA"/>
</dbReference>
<keyword evidence="5" id="KW-1185">Reference proteome</keyword>
<feature type="coiled-coil region" evidence="1">
    <location>
        <begin position="46"/>
        <end position="149"/>
    </location>
</feature>
<feature type="region of interest" description="Disordered" evidence="2">
    <location>
        <begin position="165"/>
        <end position="184"/>
    </location>
</feature>